<keyword evidence="1" id="KW-0677">Repeat</keyword>
<dbReference type="OrthoDB" id="196547at2759"/>
<evidence type="ECO:0000313" key="9">
    <source>
        <dbReference type="Proteomes" id="UP000006671"/>
    </source>
</evidence>
<evidence type="ECO:0000256" key="2">
    <source>
        <dbReference type="ARBA" id="ARBA00023043"/>
    </source>
</evidence>
<proteinExistence type="predicted"/>
<dbReference type="PROSITE" id="PS50088">
    <property type="entry name" value="ANK_REPEAT"/>
    <property type="match status" value="1"/>
</dbReference>
<dbReference type="EMBL" id="GG738894">
    <property type="protein sequence ID" value="EFC40144.1"/>
    <property type="molecule type" value="Genomic_DNA"/>
</dbReference>
<dbReference type="PROSITE" id="PS50297">
    <property type="entry name" value="ANK_REP_REGION"/>
    <property type="match status" value="1"/>
</dbReference>
<dbReference type="OMA" id="LYYPREF"/>
<dbReference type="InterPro" id="IPR051165">
    <property type="entry name" value="Multifunctional_ANK_Repeat"/>
</dbReference>
<feature type="transmembrane region" description="Helical" evidence="5">
    <location>
        <begin position="642"/>
        <end position="667"/>
    </location>
</feature>
<evidence type="ECO:0000259" key="7">
    <source>
        <dbReference type="Pfam" id="PF09084"/>
    </source>
</evidence>
<dbReference type="Pfam" id="PF09084">
    <property type="entry name" value="NMT1"/>
    <property type="match status" value="1"/>
</dbReference>
<feature type="region of interest" description="Disordered" evidence="4">
    <location>
        <begin position="1076"/>
        <end position="1110"/>
    </location>
</feature>
<dbReference type="VEuPathDB" id="AmoebaDB:NAEGRDRAFT_71982"/>
<organism evidence="9">
    <name type="scientific">Naegleria gruberi</name>
    <name type="common">Amoeba</name>
    <dbReference type="NCBI Taxonomy" id="5762"/>
    <lineage>
        <taxon>Eukaryota</taxon>
        <taxon>Discoba</taxon>
        <taxon>Heterolobosea</taxon>
        <taxon>Tetramitia</taxon>
        <taxon>Eutetramitia</taxon>
        <taxon>Vahlkampfiidae</taxon>
        <taxon>Naegleria</taxon>
    </lineage>
</organism>
<feature type="repeat" description="ANK" evidence="3">
    <location>
        <begin position="99"/>
        <end position="131"/>
    </location>
</feature>
<feature type="compositionally biased region" description="Polar residues" evidence="4">
    <location>
        <begin position="1095"/>
        <end position="1106"/>
    </location>
</feature>
<dbReference type="eggNOG" id="KOG0508">
    <property type="taxonomic scope" value="Eukaryota"/>
</dbReference>
<dbReference type="AlphaFoldDB" id="D2VSL5"/>
<feature type="transmembrane region" description="Helical" evidence="5">
    <location>
        <begin position="743"/>
        <end position="767"/>
    </location>
</feature>
<dbReference type="Gene3D" id="1.25.40.20">
    <property type="entry name" value="Ankyrin repeat-containing domain"/>
    <property type="match status" value="1"/>
</dbReference>
<accession>D2VSL5</accession>
<dbReference type="Proteomes" id="UP000006671">
    <property type="component" value="Unassembled WGS sequence"/>
</dbReference>
<feature type="transmembrane region" description="Helical" evidence="5">
    <location>
        <begin position="858"/>
        <end position="880"/>
    </location>
</feature>
<evidence type="ECO:0000256" key="4">
    <source>
        <dbReference type="SAM" id="MobiDB-lite"/>
    </source>
</evidence>
<keyword evidence="5" id="KW-0812">Transmembrane</keyword>
<feature type="transmembrane region" description="Helical" evidence="5">
    <location>
        <begin position="779"/>
        <end position="799"/>
    </location>
</feature>
<dbReference type="PANTHER" id="PTHR24123">
    <property type="entry name" value="ANKYRIN REPEAT-CONTAINING"/>
    <property type="match status" value="1"/>
</dbReference>
<evidence type="ECO:0000313" key="8">
    <source>
        <dbReference type="EMBL" id="EFC40144.1"/>
    </source>
</evidence>
<dbReference type="Pfam" id="PF12796">
    <property type="entry name" value="Ank_2"/>
    <property type="match status" value="1"/>
</dbReference>
<dbReference type="Gene3D" id="3.40.190.10">
    <property type="entry name" value="Periplasmic binding protein-like II"/>
    <property type="match status" value="1"/>
</dbReference>
<protein>
    <submittedName>
        <fullName evidence="8">Predicted protein</fullName>
    </submittedName>
</protein>
<keyword evidence="9" id="KW-1185">Reference proteome</keyword>
<feature type="transmembrane region" description="Helical" evidence="5">
    <location>
        <begin position="603"/>
        <end position="630"/>
    </location>
</feature>
<dbReference type="SUPFAM" id="SSF53850">
    <property type="entry name" value="Periplasmic binding protein-like II"/>
    <property type="match status" value="1"/>
</dbReference>
<dbReference type="Pfam" id="PF00615">
    <property type="entry name" value="RGS"/>
    <property type="match status" value="1"/>
</dbReference>
<dbReference type="SUPFAM" id="SSF48403">
    <property type="entry name" value="Ankyrin repeat"/>
    <property type="match status" value="1"/>
</dbReference>
<name>D2VSL5_NAEGR</name>
<evidence type="ECO:0000259" key="6">
    <source>
        <dbReference type="Pfam" id="PF00615"/>
    </source>
</evidence>
<keyword evidence="5" id="KW-0472">Membrane</keyword>
<keyword evidence="5" id="KW-1133">Transmembrane helix</keyword>
<dbReference type="InterPro" id="IPR016137">
    <property type="entry name" value="RGS"/>
</dbReference>
<feature type="transmembrane region" description="Helical" evidence="5">
    <location>
        <begin position="673"/>
        <end position="697"/>
    </location>
</feature>
<reference evidence="8 9" key="1">
    <citation type="journal article" date="2010" name="Cell">
        <title>The genome of Naegleria gruberi illuminates early eukaryotic versatility.</title>
        <authorList>
            <person name="Fritz-Laylin L.K."/>
            <person name="Prochnik S.E."/>
            <person name="Ginger M.L."/>
            <person name="Dacks J.B."/>
            <person name="Carpenter M.L."/>
            <person name="Field M.C."/>
            <person name="Kuo A."/>
            <person name="Paredez A."/>
            <person name="Chapman J."/>
            <person name="Pham J."/>
            <person name="Shu S."/>
            <person name="Neupane R."/>
            <person name="Cipriano M."/>
            <person name="Mancuso J."/>
            <person name="Tu H."/>
            <person name="Salamov A."/>
            <person name="Lindquist E."/>
            <person name="Shapiro H."/>
            <person name="Lucas S."/>
            <person name="Grigoriev I.V."/>
            <person name="Cande W.Z."/>
            <person name="Fulton C."/>
            <person name="Rokhsar D.S."/>
            <person name="Dawson S.C."/>
        </authorList>
    </citation>
    <scope>NUCLEOTIDE SEQUENCE [LARGE SCALE GENOMIC DNA]</scope>
    <source>
        <strain evidence="8 9">NEG-M</strain>
    </source>
</reference>
<dbReference type="SUPFAM" id="SSF48097">
    <property type="entry name" value="Regulator of G-protein signaling, RGS"/>
    <property type="match status" value="1"/>
</dbReference>
<sequence>MYMHNLSRVITIIPNDSVELLSNNSSNITNQSAISATTINNGGNVINNDDSDIDTLVDEIVNGEQVDEYFFNCAGLISNLEYVKQVIEKKKTGNLIDLMGRNILHHACKWGNLNIVQYAISKGVSVNLKDIHGNTPIHFCCEEGYTDIVTCLLHHPNIKATLKNKDGATPKRKAQYSGYSNVVLLLERYLGNIYLFKENLKNQVIDVEETYSNYKLISDTSQTNNIPSSLSSTSSTSSDKCKTTNPFIFSLPTPFFHWAESDFNNIGSKAFYENNCLQIEQVNRYNGYIPYDQVKKSLTTTSTTSNIAEFLIIDDYSLFKLWKDNITNFKLISQFAKSTNLILMSKKEKQITSMRDLKNKKVAVCQHHLEYLIYELYKLGMSLSDIKYEIVNYDLMYMRVLYEDIDAYFVDDRYIFTQVRKTTTTLYYPREFNIIESSLNYTKDGINMFRYGIIVKDNPSVSGLEEITRRFLLTQTQMYTFCRDNPLECFERWVVYDYMIDNLNNLLWPSIDGFGNISRVSITNSMSIYLGRNPTSTESKIFINQFVNSTIMDEIISNCTDNLCTGIDGSVLNITGLAYSDATPTFCEDYIFPYPLSCKRYYLYFRLYCSFVPFLIGSLINLIFAVIVPFMRSEHLMKHRFIAPFVTPVCFSGFLLFSAILFCRFSYFPENVIYGLASACIVTVIITRSMNVIRYFYVRNMFKLMKKRNKNENNGSAYNFSMKEDKEVLDRNIRFHRVAASKLVFVIIWIVLVVLIAPSFFIAQYYAPENYIIRNGISIIVYVLATFFMVFLFIFDLIVNRKRLKKRGFISFILFDDPLLYRLELLLCGFELISIVWISLSDYYVYNIAAFSAQAVGFLSLGLSGAVTWSYGFAAAVILYRRGKKFIMSKVYRRRAMKSNSNLSTELSGSAIQADFLEKLIENDDFYSLLEDYAKKEFSSENLFLYNILRQYRKRRELYISDLLFIYNNYVKNYSPFEVNVSSETKKSVREILYTYHMIESATSKDRFSKRITQFPTDIFPNYDSFSGATPYQAFDDVHSSPKLASKATMPPSFQNNNSPMMGRFKDSFRKLSSVSDSEASRGDDLVGDDADIGSDQSRTPRRSTVSGGGPVIPFNQIQALYNDVTQNVMDTFSRLCETSEYQQWESLNNMALFISNKELA</sequence>
<feature type="transmembrane region" description="Helical" evidence="5">
    <location>
        <begin position="819"/>
        <end position="838"/>
    </location>
</feature>
<gene>
    <name evidence="8" type="ORF">NAEGRDRAFT_71982</name>
</gene>
<dbReference type="GeneID" id="8854590"/>
<feature type="domain" description="RGS" evidence="6">
    <location>
        <begin position="917"/>
        <end position="995"/>
    </location>
</feature>
<evidence type="ECO:0000256" key="3">
    <source>
        <dbReference type="PROSITE-ProRule" id="PRU00023"/>
    </source>
</evidence>
<dbReference type="InterPro" id="IPR036770">
    <property type="entry name" value="Ankyrin_rpt-contain_sf"/>
</dbReference>
<dbReference type="RefSeq" id="XP_002672888.1">
    <property type="nucleotide sequence ID" value="XM_002672842.1"/>
</dbReference>
<feature type="domain" description="SsuA/THI5-like" evidence="7">
    <location>
        <begin position="332"/>
        <end position="409"/>
    </location>
</feature>
<keyword evidence="2 3" id="KW-0040">ANK repeat</keyword>
<dbReference type="InParanoid" id="D2VSL5"/>
<dbReference type="SMART" id="SM00248">
    <property type="entry name" value="ANK"/>
    <property type="match status" value="2"/>
</dbReference>
<evidence type="ECO:0000256" key="5">
    <source>
        <dbReference type="SAM" id="Phobius"/>
    </source>
</evidence>
<dbReference type="InterPro" id="IPR044926">
    <property type="entry name" value="RGS_subdomain_2"/>
</dbReference>
<dbReference type="InterPro" id="IPR002110">
    <property type="entry name" value="Ankyrin_rpt"/>
</dbReference>
<dbReference type="KEGG" id="ngr:NAEGRDRAFT_71982"/>
<dbReference type="PANTHER" id="PTHR24123:SF33">
    <property type="entry name" value="PROTEIN HOS4"/>
    <property type="match status" value="1"/>
</dbReference>
<dbReference type="InterPro" id="IPR015168">
    <property type="entry name" value="SsuA/THI5"/>
</dbReference>
<dbReference type="InterPro" id="IPR036305">
    <property type="entry name" value="RGS_sf"/>
</dbReference>
<dbReference type="Gene3D" id="1.10.167.10">
    <property type="entry name" value="Regulator of G-protein Signalling 4, domain 2"/>
    <property type="match status" value="1"/>
</dbReference>
<dbReference type="STRING" id="5762.D2VSL5"/>
<evidence type="ECO:0000256" key="1">
    <source>
        <dbReference type="ARBA" id="ARBA00022737"/>
    </source>
</evidence>